<name>A0A133ZZV5_9BACL</name>
<accession>A0A133ZZV5</accession>
<protein>
    <submittedName>
        <fullName evidence="1">Uncharacterized protein</fullName>
    </submittedName>
</protein>
<gene>
    <name evidence="1" type="ORF">HMPREF3186_00744</name>
</gene>
<evidence type="ECO:0000313" key="2">
    <source>
        <dbReference type="Proteomes" id="UP000070355"/>
    </source>
</evidence>
<reference evidence="2" key="1">
    <citation type="submission" date="2016-01" db="EMBL/GenBank/DDBJ databases">
        <authorList>
            <person name="Mitreva M."/>
            <person name="Pepin K.H."/>
            <person name="Mihindukulasuriya K.A."/>
            <person name="Fulton R."/>
            <person name="Fronick C."/>
            <person name="O'Laughlin M."/>
            <person name="Miner T."/>
            <person name="Herter B."/>
            <person name="Rosa B.A."/>
            <person name="Cordes M."/>
            <person name="Tomlinson C."/>
            <person name="Wollam A."/>
            <person name="Palsikar V.B."/>
            <person name="Mardis E.R."/>
            <person name="Wilson R.K."/>
        </authorList>
    </citation>
    <scope>NUCLEOTIDE SEQUENCE [LARGE SCALE GENOMIC DNA]</scope>
    <source>
        <strain evidence="2">DNF01167</strain>
    </source>
</reference>
<dbReference type="PATRIC" id="fig|1379.3.peg.722"/>
<comment type="caution">
    <text evidence="1">The sequence shown here is derived from an EMBL/GenBank/DDBJ whole genome shotgun (WGS) entry which is preliminary data.</text>
</comment>
<dbReference type="Proteomes" id="UP000070355">
    <property type="component" value="Unassembled WGS sequence"/>
</dbReference>
<sequence>MAYTIYKRGQITKYEAGVVYRAYKNNEINCLPEFTKWLYDETNAYIGTAIQRYNQDARTYDRVYEIVRSILDKDFDKANELIKIIQDDFIRLCGKKSMFYKYKKEEDK</sequence>
<dbReference type="RefSeq" id="WP_060913965.1">
    <property type="nucleotide sequence ID" value="NZ_KQ959948.1"/>
</dbReference>
<proteinExistence type="predicted"/>
<dbReference type="AlphaFoldDB" id="A0A133ZZV5"/>
<organism evidence="1 2">
    <name type="scientific">Gemella haemolysans</name>
    <dbReference type="NCBI Taxonomy" id="1379"/>
    <lineage>
        <taxon>Bacteria</taxon>
        <taxon>Bacillati</taxon>
        <taxon>Bacillota</taxon>
        <taxon>Bacilli</taxon>
        <taxon>Bacillales</taxon>
        <taxon>Gemellaceae</taxon>
        <taxon>Gemella</taxon>
    </lineage>
</organism>
<dbReference type="STRING" id="1379.HMPREF3186_00744"/>
<evidence type="ECO:0000313" key="1">
    <source>
        <dbReference type="EMBL" id="KXB60984.1"/>
    </source>
</evidence>
<dbReference type="EMBL" id="LSDC01000047">
    <property type="protein sequence ID" value="KXB60984.1"/>
    <property type="molecule type" value="Genomic_DNA"/>
</dbReference>